<sequence length="219" mass="25455">MIFIFHGEDQPALRESLLNFKRKYPSASFWEDPPVELTPRLGALSFFGSRDQRHLVVWENPPLKELTKSRLEEWGKGAQDLALVFSQKLPPAELEKFSGTKVFSFAPQVPKNVFPFLDALVARNRRNALLYAHRLLREGNDLDFLFKMIVWQLRSLARVKSGAVRGLNPYVVKKLQKYAGAWDMEKLRQSLSDILEEDRRRKQGKKRPLDLLINRLTTH</sequence>
<dbReference type="InterPro" id="IPR048466">
    <property type="entry name" value="DNA_pol3_delta-like_C"/>
</dbReference>
<dbReference type="STRING" id="1802628.A2890_00980"/>
<organism evidence="2 3">
    <name type="scientific">candidate division WWE3 bacterium RIFCSPLOWO2_01_FULL_53_14</name>
    <dbReference type="NCBI Taxonomy" id="1802628"/>
    <lineage>
        <taxon>Bacteria</taxon>
        <taxon>Katanobacteria</taxon>
    </lineage>
</organism>
<gene>
    <name evidence="2" type="ORF">A2890_00980</name>
</gene>
<evidence type="ECO:0000259" key="1">
    <source>
        <dbReference type="Pfam" id="PF21694"/>
    </source>
</evidence>
<reference evidence="2 3" key="1">
    <citation type="journal article" date="2016" name="Nat. Commun.">
        <title>Thousands of microbial genomes shed light on interconnected biogeochemical processes in an aquifer system.</title>
        <authorList>
            <person name="Anantharaman K."/>
            <person name="Brown C.T."/>
            <person name="Hug L.A."/>
            <person name="Sharon I."/>
            <person name="Castelle C.J."/>
            <person name="Probst A.J."/>
            <person name="Thomas B.C."/>
            <person name="Singh A."/>
            <person name="Wilkins M.J."/>
            <person name="Karaoz U."/>
            <person name="Brodie E.L."/>
            <person name="Williams K.H."/>
            <person name="Hubbard S.S."/>
            <person name="Banfield J.F."/>
        </authorList>
    </citation>
    <scope>NUCLEOTIDE SEQUENCE [LARGE SCALE GENOMIC DNA]</scope>
</reference>
<evidence type="ECO:0000313" key="3">
    <source>
        <dbReference type="Proteomes" id="UP000176967"/>
    </source>
</evidence>
<feature type="domain" description="DNA polymerase III delta subunit-like C-terminal" evidence="1">
    <location>
        <begin position="111"/>
        <end position="207"/>
    </location>
</feature>
<dbReference type="AlphaFoldDB" id="A0A1F4VRW2"/>
<dbReference type="Gene3D" id="1.20.272.10">
    <property type="match status" value="1"/>
</dbReference>
<accession>A0A1F4VRW2</accession>
<dbReference type="SUPFAM" id="SSF48019">
    <property type="entry name" value="post-AAA+ oligomerization domain-like"/>
    <property type="match status" value="1"/>
</dbReference>
<dbReference type="GO" id="GO:0003677">
    <property type="term" value="F:DNA binding"/>
    <property type="evidence" value="ECO:0007669"/>
    <property type="project" value="InterPro"/>
</dbReference>
<dbReference type="EMBL" id="MEVL01000040">
    <property type="protein sequence ID" value="OGC59533.1"/>
    <property type="molecule type" value="Genomic_DNA"/>
</dbReference>
<comment type="caution">
    <text evidence="2">The sequence shown here is derived from an EMBL/GenBank/DDBJ whole genome shotgun (WGS) entry which is preliminary data.</text>
</comment>
<dbReference type="InterPro" id="IPR008921">
    <property type="entry name" value="DNA_pol3_clamp-load_cplx_C"/>
</dbReference>
<evidence type="ECO:0000313" key="2">
    <source>
        <dbReference type="EMBL" id="OGC59533.1"/>
    </source>
</evidence>
<protein>
    <recommendedName>
        <fullName evidence="1">DNA polymerase III delta subunit-like C-terminal domain-containing protein</fullName>
    </recommendedName>
</protein>
<dbReference type="Pfam" id="PF21694">
    <property type="entry name" value="DNA_pol3_delta_C"/>
    <property type="match status" value="1"/>
</dbReference>
<name>A0A1F4VRW2_UNCKA</name>
<dbReference type="Proteomes" id="UP000176967">
    <property type="component" value="Unassembled WGS sequence"/>
</dbReference>
<dbReference type="GO" id="GO:0006260">
    <property type="term" value="P:DNA replication"/>
    <property type="evidence" value="ECO:0007669"/>
    <property type="project" value="InterPro"/>
</dbReference>
<proteinExistence type="predicted"/>